<evidence type="ECO:0000313" key="2">
    <source>
        <dbReference type="Proteomes" id="UP000613768"/>
    </source>
</evidence>
<dbReference type="Proteomes" id="UP000613768">
    <property type="component" value="Unassembled WGS sequence"/>
</dbReference>
<dbReference type="EMBL" id="JACYTR010000046">
    <property type="protein sequence ID" value="MBD8527266.1"/>
    <property type="molecule type" value="Genomic_DNA"/>
</dbReference>
<protein>
    <submittedName>
        <fullName evidence="1">Ferritin-like domain-containing protein</fullName>
    </submittedName>
</protein>
<evidence type="ECO:0000313" key="1">
    <source>
        <dbReference type="EMBL" id="MBD8527266.1"/>
    </source>
</evidence>
<dbReference type="Gene3D" id="1.10.620.20">
    <property type="entry name" value="Ribonucleotide Reductase, subunit A"/>
    <property type="match status" value="1"/>
</dbReference>
<name>A0AAW3ZMH3_9GAMM</name>
<dbReference type="InterPro" id="IPR012348">
    <property type="entry name" value="RNR-like"/>
</dbReference>
<dbReference type="CDD" id="cd00657">
    <property type="entry name" value="Ferritin_like"/>
    <property type="match status" value="1"/>
</dbReference>
<organism evidence="1 2">
    <name type="scientific">Pseudomarimonas arenosa</name>
    <dbReference type="NCBI Taxonomy" id="2774145"/>
    <lineage>
        <taxon>Bacteria</taxon>
        <taxon>Pseudomonadati</taxon>
        <taxon>Pseudomonadota</taxon>
        <taxon>Gammaproteobacteria</taxon>
        <taxon>Lysobacterales</taxon>
        <taxon>Lysobacteraceae</taxon>
        <taxon>Pseudomarimonas</taxon>
    </lineage>
</organism>
<dbReference type="AlphaFoldDB" id="A0AAW3ZMH3"/>
<keyword evidence="2" id="KW-1185">Reference proteome</keyword>
<dbReference type="InterPro" id="IPR009078">
    <property type="entry name" value="Ferritin-like_SF"/>
</dbReference>
<sequence>MDFLRPPRTPLRLADFPFSTGCPATREPGLLAILKTTAMLESRADAYAAYLHAVFKPRGAAWTTAIDQWNLEERRHGGLLRQLIEATDPAFDFDQAMQDYLQTVPYHPCDGRSVRGSIAGELVARCVVEALASTYYRVLQEGVEGTMARSALAALAQDEARHYGMFRAMLQVEQQGSARIGRSTVLYIALRRMLELNDQQILGAYALSERCPPGTTARQLARRYALDLYPSYRLRHLLYAARLLSPIMLGWNARSLQLGLALGLWLGVRVKVWLARVAGSVDRKMADKPTAAANVQRCAPAGPHSAGAS</sequence>
<comment type="caution">
    <text evidence="1">The sequence shown here is derived from an EMBL/GenBank/DDBJ whole genome shotgun (WGS) entry which is preliminary data.</text>
</comment>
<dbReference type="SUPFAM" id="SSF47240">
    <property type="entry name" value="Ferritin-like"/>
    <property type="match status" value="1"/>
</dbReference>
<accession>A0AAW3ZMH3</accession>
<proteinExistence type="predicted"/>
<gene>
    <name evidence="1" type="ORF">IFO71_16100</name>
</gene>
<reference evidence="1 2" key="1">
    <citation type="submission" date="2020-09" db="EMBL/GenBank/DDBJ databases">
        <title>Pseudoxanthomonas sp. CAU 1598 isolated from sand of Yaerae Beach.</title>
        <authorList>
            <person name="Kim W."/>
        </authorList>
    </citation>
    <scope>NUCLEOTIDE SEQUENCE [LARGE SCALE GENOMIC DNA]</scope>
    <source>
        <strain evidence="1 2">CAU 1598</strain>
    </source>
</reference>
<dbReference type="GO" id="GO:0016491">
    <property type="term" value="F:oxidoreductase activity"/>
    <property type="evidence" value="ECO:0007669"/>
    <property type="project" value="InterPro"/>
</dbReference>
<dbReference type="RefSeq" id="WP_192030688.1">
    <property type="nucleotide sequence ID" value="NZ_JACYTR010000046.1"/>
</dbReference>